<keyword evidence="9" id="KW-1185">Reference proteome</keyword>
<protein>
    <submittedName>
        <fullName evidence="8">OmpA-OmpF porin, OOP family</fullName>
    </submittedName>
</protein>
<evidence type="ECO:0000256" key="5">
    <source>
        <dbReference type="PROSITE-ProRule" id="PRU00473"/>
    </source>
</evidence>
<dbReference type="Proteomes" id="UP000199026">
    <property type="component" value="Unassembled WGS sequence"/>
</dbReference>
<evidence type="ECO:0000259" key="7">
    <source>
        <dbReference type="PROSITE" id="PS51123"/>
    </source>
</evidence>
<dbReference type="PANTHER" id="PTHR30329">
    <property type="entry name" value="STATOR ELEMENT OF FLAGELLAR MOTOR COMPLEX"/>
    <property type="match status" value="1"/>
</dbReference>
<reference evidence="8 9" key="1">
    <citation type="submission" date="2016-10" db="EMBL/GenBank/DDBJ databases">
        <authorList>
            <person name="de Groot N.N."/>
        </authorList>
    </citation>
    <scope>NUCLEOTIDE SEQUENCE [LARGE SCALE GENOMIC DNA]</scope>
    <source>
        <strain evidence="8 9">DSM 24677</strain>
    </source>
</reference>
<proteinExistence type="predicted"/>
<evidence type="ECO:0000313" key="9">
    <source>
        <dbReference type="Proteomes" id="UP000199026"/>
    </source>
</evidence>
<gene>
    <name evidence="8" type="ORF">SAMN05444486_101237</name>
</gene>
<evidence type="ECO:0000256" key="2">
    <source>
        <dbReference type="ARBA" id="ARBA00022801"/>
    </source>
</evidence>
<dbReference type="PANTHER" id="PTHR30329:SF21">
    <property type="entry name" value="LIPOPROTEIN YIAD-RELATED"/>
    <property type="match status" value="1"/>
</dbReference>
<dbReference type="InterPro" id="IPR006665">
    <property type="entry name" value="OmpA-like"/>
</dbReference>
<keyword evidence="4" id="KW-0998">Cell outer membrane</keyword>
<keyword evidence="2" id="KW-0378">Hydrolase</keyword>
<dbReference type="RefSeq" id="WP_245724330.1">
    <property type="nucleotide sequence ID" value="NZ_CALJFH010000018.1"/>
</dbReference>
<dbReference type="GO" id="GO:0009279">
    <property type="term" value="C:cell outer membrane"/>
    <property type="evidence" value="ECO:0007669"/>
    <property type="project" value="UniProtKB-SubCell"/>
</dbReference>
<organism evidence="8 9">
    <name type="scientific">Lentibacter algarum</name>
    <dbReference type="NCBI Taxonomy" id="576131"/>
    <lineage>
        <taxon>Bacteria</taxon>
        <taxon>Pseudomonadati</taxon>
        <taxon>Pseudomonadota</taxon>
        <taxon>Alphaproteobacteria</taxon>
        <taxon>Rhodobacterales</taxon>
        <taxon>Roseobacteraceae</taxon>
        <taxon>Lentibacter</taxon>
    </lineage>
</organism>
<keyword evidence="6" id="KW-0732">Signal</keyword>
<evidence type="ECO:0000256" key="3">
    <source>
        <dbReference type="ARBA" id="ARBA00023136"/>
    </source>
</evidence>
<evidence type="ECO:0000256" key="6">
    <source>
        <dbReference type="SAM" id="SignalP"/>
    </source>
</evidence>
<dbReference type="Gene3D" id="3.30.1330.60">
    <property type="entry name" value="OmpA-like domain"/>
    <property type="match status" value="1"/>
</dbReference>
<dbReference type="SUPFAM" id="SSF103088">
    <property type="entry name" value="OmpA-like"/>
    <property type="match status" value="1"/>
</dbReference>
<name>A0A1H3H606_9RHOB</name>
<dbReference type="Pfam" id="PF00691">
    <property type="entry name" value="OmpA"/>
    <property type="match status" value="1"/>
</dbReference>
<dbReference type="EMBL" id="FNPR01000001">
    <property type="protein sequence ID" value="SDY10952.1"/>
    <property type="molecule type" value="Genomic_DNA"/>
</dbReference>
<dbReference type="STRING" id="576131.SAMN05444486_101237"/>
<evidence type="ECO:0000313" key="8">
    <source>
        <dbReference type="EMBL" id="SDY10952.1"/>
    </source>
</evidence>
<dbReference type="PROSITE" id="PS51123">
    <property type="entry name" value="OMPA_2"/>
    <property type="match status" value="1"/>
</dbReference>
<evidence type="ECO:0000256" key="4">
    <source>
        <dbReference type="ARBA" id="ARBA00023237"/>
    </source>
</evidence>
<sequence>MTSITRNRANVFSAALALMCLTAAPLLAEALALPANARLTREVVKSAASYSAPVAPYAAGLLPVFEVQGRITKQAYRIPQQGITPQQILTPIEESLVAAGFDPLFKCQDRFCGGFDFRFSTDVLPAPDMFVDLFDYIFLTARRMPEGSAASEYITLLVSRDSTAGYVQIIQVTPEGATPLATERGEPLVAQPVVTPRQPKGPIGTELETRGHAVLSDLTFETGSSDLGQGAFASLEALATYLRANPTRKVALVGHTDTVGSLSGNIALSKRRATSVMQRLASAHGIPAAQMEAEGMGYLSPVVSNLTDKGREANRRVEVVLLSTE</sequence>
<comment type="subcellular location">
    <subcellularLocation>
        <location evidence="1">Cell outer membrane</location>
    </subcellularLocation>
</comment>
<dbReference type="AlphaFoldDB" id="A0A1H3H606"/>
<feature type="signal peptide" evidence="6">
    <location>
        <begin position="1"/>
        <end position="28"/>
    </location>
</feature>
<dbReference type="PRINTS" id="PR01021">
    <property type="entry name" value="OMPADOMAIN"/>
</dbReference>
<feature type="domain" description="OmpA-like" evidence="7">
    <location>
        <begin position="207"/>
        <end position="325"/>
    </location>
</feature>
<dbReference type="GeneID" id="78123044"/>
<evidence type="ECO:0000256" key="1">
    <source>
        <dbReference type="ARBA" id="ARBA00004442"/>
    </source>
</evidence>
<dbReference type="InterPro" id="IPR001261">
    <property type="entry name" value="ArgE/DapE_CS"/>
</dbReference>
<dbReference type="CDD" id="cd07185">
    <property type="entry name" value="OmpA_C-like"/>
    <property type="match status" value="1"/>
</dbReference>
<dbReference type="PROSITE" id="PS00758">
    <property type="entry name" value="ARGE_DAPE_CPG2_1"/>
    <property type="match status" value="1"/>
</dbReference>
<feature type="chain" id="PRO_5011587001" evidence="6">
    <location>
        <begin position="29"/>
        <end position="325"/>
    </location>
</feature>
<dbReference type="InterPro" id="IPR050330">
    <property type="entry name" value="Bact_OuterMem_StrucFunc"/>
</dbReference>
<accession>A0A1H3H606</accession>
<keyword evidence="3 5" id="KW-0472">Membrane</keyword>
<dbReference type="InterPro" id="IPR006664">
    <property type="entry name" value="OMP_bac"/>
</dbReference>
<dbReference type="InterPro" id="IPR036737">
    <property type="entry name" value="OmpA-like_sf"/>
</dbReference>